<evidence type="ECO:0000259" key="1">
    <source>
        <dbReference type="Pfam" id="PF00994"/>
    </source>
</evidence>
<reference evidence="2" key="1">
    <citation type="journal article" date="2014" name="Front. Microbiol.">
        <title>High frequency of phylogenetically diverse reductive dehalogenase-homologous genes in deep subseafloor sedimentary metagenomes.</title>
        <authorList>
            <person name="Kawai M."/>
            <person name="Futagami T."/>
            <person name="Toyoda A."/>
            <person name="Takaki Y."/>
            <person name="Nishi S."/>
            <person name="Hori S."/>
            <person name="Arai W."/>
            <person name="Tsubouchi T."/>
            <person name="Morono Y."/>
            <person name="Uchiyama I."/>
            <person name="Ito T."/>
            <person name="Fujiyama A."/>
            <person name="Inagaki F."/>
            <person name="Takami H."/>
        </authorList>
    </citation>
    <scope>NUCLEOTIDE SEQUENCE</scope>
    <source>
        <strain evidence="2">Expedition CK06-06</strain>
    </source>
</reference>
<dbReference type="AlphaFoldDB" id="X1F3M4"/>
<dbReference type="PANTHER" id="PTHR13939">
    <property type="entry name" value="NICOTINAMIDE-NUCLEOTIDE AMIDOHYDROLASE PNCC"/>
    <property type="match status" value="1"/>
</dbReference>
<name>X1F3M4_9ZZZZ</name>
<comment type="caution">
    <text evidence="2">The sequence shown here is derived from an EMBL/GenBank/DDBJ whole genome shotgun (WGS) entry which is preliminary data.</text>
</comment>
<feature type="non-terminal residue" evidence="2">
    <location>
        <position position="67"/>
    </location>
</feature>
<dbReference type="InterPro" id="IPR036425">
    <property type="entry name" value="MoaB/Mog-like_dom_sf"/>
</dbReference>
<proteinExistence type="predicted"/>
<accession>X1F3M4</accession>
<evidence type="ECO:0000313" key="2">
    <source>
        <dbReference type="EMBL" id="GAH27175.1"/>
    </source>
</evidence>
<dbReference type="EMBL" id="BART01040214">
    <property type="protein sequence ID" value="GAH27175.1"/>
    <property type="molecule type" value="Genomic_DNA"/>
</dbReference>
<gene>
    <name evidence="2" type="ORF">S01H4_65607</name>
</gene>
<dbReference type="InterPro" id="IPR050101">
    <property type="entry name" value="CinA"/>
</dbReference>
<dbReference type="Gene3D" id="3.40.980.10">
    <property type="entry name" value="MoaB/Mog-like domain"/>
    <property type="match status" value="1"/>
</dbReference>
<dbReference type="Pfam" id="PF00994">
    <property type="entry name" value="MoCF_biosynth"/>
    <property type="match status" value="1"/>
</dbReference>
<dbReference type="PANTHER" id="PTHR13939:SF0">
    <property type="entry name" value="NMN AMIDOHYDROLASE-LIKE PROTEIN YFAY"/>
    <property type="match status" value="1"/>
</dbReference>
<sequence>MKKASIVSIGNELLNGQTIGTNAAYLSERLFSIGIPVVSSYVVGDDVDSIARALRLASDDGDIIVAS</sequence>
<organism evidence="2">
    <name type="scientific">marine sediment metagenome</name>
    <dbReference type="NCBI Taxonomy" id="412755"/>
    <lineage>
        <taxon>unclassified sequences</taxon>
        <taxon>metagenomes</taxon>
        <taxon>ecological metagenomes</taxon>
    </lineage>
</organism>
<feature type="domain" description="MoaB/Mog" evidence="1">
    <location>
        <begin position="6"/>
        <end position="66"/>
    </location>
</feature>
<protein>
    <recommendedName>
        <fullName evidence="1">MoaB/Mog domain-containing protein</fullName>
    </recommendedName>
</protein>
<dbReference type="SUPFAM" id="SSF53218">
    <property type="entry name" value="Molybdenum cofactor biosynthesis proteins"/>
    <property type="match status" value="1"/>
</dbReference>
<dbReference type="InterPro" id="IPR001453">
    <property type="entry name" value="MoaB/Mog_dom"/>
</dbReference>